<reference evidence="8" key="1">
    <citation type="submission" date="2021-07" db="EMBL/GenBank/DDBJ databases">
        <title>Complete genome sequencing of a Clostridium isolate.</title>
        <authorList>
            <person name="Ueki A."/>
            <person name="Tonouchi A."/>
        </authorList>
    </citation>
    <scope>NUCLEOTIDE SEQUENCE [LARGE SCALE GENOMIC DNA]</scope>
    <source>
        <strain evidence="8">C5S11</strain>
    </source>
</reference>
<feature type="transmembrane region" description="Helical" evidence="5">
    <location>
        <begin position="114"/>
        <end position="136"/>
    </location>
</feature>
<dbReference type="PANTHER" id="PTHR42770">
    <property type="entry name" value="AMINO ACID TRANSPORTER-RELATED"/>
    <property type="match status" value="1"/>
</dbReference>
<accession>A0ABN6J157</accession>
<feature type="transmembrane region" description="Helical" evidence="5">
    <location>
        <begin position="84"/>
        <end position="108"/>
    </location>
</feature>
<comment type="subcellular location">
    <subcellularLocation>
        <location evidence="1">Membrane</location>
        <topology evidence="1">Multi-pass membrane protein</topology>
    </subcellularLocation>
</comment>
<dbReference type="RefSeq" id="WP_224033786.1">
    <property type="nucleotide sequence ID" value="NZ_AP024849.1"/>
</dbReference>
<keyword evidence="3 5" id="KW-1133">Transmembrane helix</keyword>
<keyword evidence="4 5" id="KW-0472">Membrane</keyword>
<feature type="transmembrane region" description="Helical" evidence="5">
    <location>
        <begin position="263"/>
        <end position="292"/>
    </location>
</feature>
<evidence type="ECO:0000313" key="8">
    <source>
        <dbReference type="Proteomes" id="UP000824633"/>
    </source>
</evidence>
<protein>
    <submittedName>
        <fullName evidence="7">Ethanolamine permease</fullName>
    </submittedName>
</protein>
<evidence type="ECO:0000313" key="7">
    <source>
        <dbReference type="EMBL" id="BCZ47448.1"/>
    </source>
</evidence>
<dbReference type="Pfam" id="PF00324">
    <property type="entry name" value="AA_permease"/>
    <property type="match status" value="1"/>
</dbReference>
<feature type="transmembrane region" description="Helical" evidence="5">
    <location>
        <begin position="340"/>
        <end position="364"/>
    </location>
</feature>
<feature type="transmembrane region" description="Helical" evidence="5">
    <location>
        <begin position="148"/>
        <end position="167"/>
    </location>
</feature>
<evidence type="ECO:0000256" key="4">
    <source>
        <dbReference type="ARBA" id="ARBA00023136"/>
    </source>
</evidence>
<feature type="transmembrane region" description="Helical" evidence="5">
    <location>
        <begin position="222"/>
        <end position="243"/>
    </location>
</feature>
<dbReference type="Proteomes" id="UP000824633">
    <property type="component" value="Chromosome"/>
</dbReference>
<keyword evidence="2 5" id="KW-0812">Transmembrane</keyword>
<feature type="transmembrane region" description="Helical" evidence="5">
    <location>
        <begin position="376"/>
        <end position="398"/>
    </location>
</feature>
<feature type="transmembrane region" description="Helical" evidence="5">
    <location>
        <begin position="404"/>
        <end position="421"/>
    </location>
</feature>
<dbReference type="InterPro" id="IPR004757">
    <property type="entry name" value="EtNH_permease"/>
</dbReference>
<name>A0ABN6J157_9CLOT</name>
<feature type="transmembrane region" description="Helical" evidence="5">
    <location>
        <begin position="40"/>
        <end position="63"/>
    </location>
</feature>
<feature type="transmembrane region" description="Helical" evidence="5">
    <location>
        <begin position="179"/>
        <end position="201"/>
    </location>
</feature>
<evidence type="ECO:0000259" key="6">
    <source>
        <dbReference type="Pfam" id="PF00324"/>
    </source>
</evidence>
<organism evidence="7 8">
    <name type="scientific">Clostridium gelidum</name>
    <dbReference type="NCBI Taxonomy" id="704125"/>
    <lineage>
        <taxon>Bacteria</taxon>
        <taxon>Bacillati</taxon>
        <taxon>Bacillota</taxon>
        <taxon>Clostridia</taxon>
        <taxon>Eubacteriales</taxon>
        <taxon>Clostridiaceae</taxon>
        <taxon>Clostridium</taxon>
    </lineage>
</organism>
<proteinExistence type="predicted"/>
<gene>
    <name evidence="7" type="ORF">psyc5s11_35150</name>
</gene>
<dbReference type="NCBIfam" id="TIGR00908">
    <property type="entry name" value="2A0305"/>
    <property type="match status" value="1"/>
</dbReference>
<evidence type="ECO:0000256" key="2">
    <source>
        <dbReference type="ARBA" id="ARBA00022692"/>
    </source>
</evidence>
<feature type="transmembrane region" description="Helical" evidence="5">
    <location>
        <begin position="12"/>
        <end position="34"/>
    </location>
</feature>
<sequence>MKNELKKTLKPIQLWGIIVGMVISGMYCGWNYALEFTSPVGFIIAILIVTVFYTTFMFSYAELSTAIPHAGGPSAYASKALGKFGGFVAGFSCLVEFLFATPAIALSIGAYINFLIPSVPIVLAALIAYGVFVLINCLGIETAAKVELIVTIVAIGGLLLFIGAGAPHIEMNNILGGEVFKGGLGGIFSAIPFAIWFYLAVEGGAMSAEECENPKKDIPKGFILGIVTLVILALGTFFVTAGISNASDLSAMASPLPTALEGIYGAGLLSNAMSFIGLFGLVASLHGIIIGYSRQGFAMSRAGYLPKFLSKVNSKGAPVYSIVIMSLIGMIFVLTGQTAVIIVISCFGAVALYIISMISLFILRNKEPNLNRPFKVSYPIVPSIALVIALVFLVALTISNISTVSWVVGAYALAIIYYFVYSKMQGANTEELKEDFNEEIDVETI</sequence>
<dbReference type="PIRSF" id="PIRSF006060">
    <property type="entry name" value="AA_transporter"/>
    <property type="match status" value="1"/>
</dbReference>
<dbReference type="PANTHER" id="PTHR42770:SF7">
    <property type="entry name" value="MEMBRANE PROTEIN"/>
    <property type="match status" value="1"/>
</dbReference>
<dbReference type="InterPro" id="IPR050367">
    <property type="entry name" value="APC_superfamily"/>
</dbReference>
<evidence type="ECO:0000256" key="5">
    <source>
        <dbReference type="SAM" id="Phobius"/>
    </source>
</evidence>
<dbReference type="InterPro" id="IPR004841">
    <property type="entry name" value="AA-permease/SLC12A_dom"/>
</dbReference>
<evidence type="ECO:0000256" key="3">
    <source>
        <dbReference type="ARBA" id="ARBA00022989"/>
    </source>
</evidence>
<feature type="domain" description="Amino acid permease/ SLC12A" evidence="6">
    <location>
        <begin position="20"/>
        <end position="420"/>
    </location>
</feature>
<dbReference type="Gene3D" id="1.20.1740.10">
    <property type="entry name" value="Amino acid/polyamine transporter I"/>
    <property type="match status" value="1"/>
</dbReference>
<feature type="transmembrane region" description="Helical" evidence="5">
    <location>
        <begin position="317"/>
        <end position="334"/>
    </location>
</feature>
<dbReference type="EMBL" id="AP024849">
    <property type="protein sequence ID" value="BCZ47448.1"/>
    <property type="molecule type" value="Genomic_DNA"/>
</dbReference>
<evidence type="ECO:0000256" key="1">
    <source>
        <dbReference type="ARBA" id="ARBA00004141"/>
    </source>
</evidence>
<keyword evidence="8" id="KW-1185">Reference proteome</keyword>